<gene>
    <name evidence="2" type="ORF">BSZ37_14255</name>
</gene>
<accession>A0A271J2M5</accession>
<sequence>MLVLPAAAYGPSADPPGPAAQAEEGSDAPVPVTTDTASAAAPTQPYTNERFGYSLDVPAGFEQGLF</sequence>
<dbReference type="Proteomes" id="UP000216339">
    <property type="component" value="Unassembled WGS sequence"/>
</dbReference>
<dbReference type="AlphaFoldDB" id="A0A271J2M5"/>
<evidence type="ECO:0000313" key="2">
    <source>
        <dbReference type="EMBL" id="PAP77518.1"/>
    </source>
</evidence>
<comment type="caution">
    <text evidence="2">The sequence shown here is derived from an EMBL/GenBank/DDBJ whole genome shotgun (WGS) entry which is preliminary data.</text>
</comment>
<dbReference type="EMBL" id="MQWD01000001">
    <property type="protein sequence ID" value="PAP77518.1"/>
    <property type="molecule type" value="Genomic_DNA"/>
</dbReference>
<dbReference type="RefSeq" id="WP_095511185.1">
    <property type="nucleotide sequence ID" value="NZ_MQWD01000001.1"/>
</dbReference>
<feature type="region of interest" description="Disordered" evidence="1">
    <location>
        <begin position="1"/>
        <end position="51"/>
    </location>
</feature>
<reference evidence="2 3" key="1">
    <citation type="submission" date="2016-11" db="EMBL/GenBank/DDBJ databases">
        <title>Study of marine rhodopsin-containing bacteria.</title>
        <authorList>
            <person name="Yoshizawa S."/>
            <person name="Kumagai Y."/>
            <person name="Kogure K."/>
        </authorList>
    </citation>
    <scope>NUCLEOTIDE SEQUENCE [LARGE SCALE GENOMIC DNA]</scope>
    <source>
        <strain evidence="2 3">SAORIC-28</strain>
    </source>
</reference>
<evidence type="ECO:0000256" key="1">
    <source>
        <dbReference type="SAM" id="MobiDB-lite"/>
    </source>
</evidence>
<name>A0A271J2M5_9BACT</name>
<dbReference type="OrthoDB" id="996425at2"/>
<organism evidence="2 3">
    <name type="scientific">Rubrivirga marina</name>
    <dbReference type="NCBI Taxonomy" id="1196024"/>
    <lineage>
        <taxon>Bacteria</taxon>
        <taxon>Pseudomonadati</taxon>
        <taxon>Rhodothermota</taxon>
        <taxon>Rhodothermia</taxon>
        <taxon>Rhodothermales</taxon>
        <taxon>Rubricoccaceae</taxon>
        <taxon>Rubrivirga</taxon>
    </lineage>
</organism>
<keyword evidence="3" id="KW-1185">Reference proteome</keyword>
<proteinExistence type="predicted"/>
<protein>
    <submittedName>
        <fullName evidence="2">Uncharacterized protein</fullName>
    </submittedName>
</protein>
<evidence type="ECO:0000313" key="3">
    <source>
        <dbReference type="Proteomes" id="UP000216339"/>
    </source>
</evidence>